<reference evidence="8" key="2">
    <citation type="journal article" date="2021" name="PeerJ">
        <title>Extensive microbial diversity within the chicken gut microbiome revealed by metagenomics and culture.</title>
        <authorList>
            <person name="Gilroy R."/>
            <person name="Ravi A."/>
            <person name="Getino M."/>
            <person name="Pursley I."/>
            <person name="Horton D.L."/>
            <person name="Alikhan N.F."/>
            <person name="Baker D."/>
            <person name="Gharbi K."/>
            <person name="Hall N."/>
            <person name="Watson M."/>
            <person name="Adriaenssens E.M."/>
            <person name="Foster-Nyarko E."/>
            <person name="Jarju S."/>
            <person name="Secka A."/>
            <person name="Antonio M."/>
            <person name="Oren A."/>
            <person name="Chaudhuri R.R."/>
            <person name="La Ragione R."/>
            <person name="Hildebrand F."/>
            <person name="Pallen M.J."/>
        </authorList>
    </citation>
    <scope>NUCLEOTIDE SEQUENCE</scope>
    <source>
        <strain evidence="8">ChiHjej10B9-9673</strain>
    </source>
</reference>
<reference evidence="8" key="1">
    <citation type="submission" date="2020-10" db="EMBL/GenBank/DDBJ databases">
        <authorList>
            <person name="Gilroy R."/>
        </authorList>
    </citation>
    <scope>NUCLEOTIDE SEQUENCE</scope>
    <source>
        <strain evidence="8">ChiHjej10B9-9673</strain>
    </source>
</reference>
<dbReference type="Proteomes" id="UP000824001">
    <property type="component" value="Unassembled WGS sequence"/>
</dbReference>
<evidence type="ECO:0000259" key="7">
    <source>
        <dbReference type="PROSITE" id="PS50011"/>
    </source>
</evidence>
<name>A0A9D1FE68_9FIRM</name>
<dbReference type="PANTHER" id="PTHR43289">
    <property type="entry name" value="MITOGEN-ACTIVATED PROTEIN KINASE KINASE KINASE 20-RELATED"/>
    <property type="match status" value="1"/>
</dbReference>
<dbReference type="PANTHER" id="PTHR43289:SF34">
    <property type="entry name" value="SERINE_THREONINE-PROTEIN KINASE YBDM-RELATED"/>
    <property type="match status" value="1"/>
</dbReference>
<dbReference type="PROSITE" id="PS00107">
    <property type="entry name" value="PROTEIN_KINASE_ATP"/>
    <property type="match status" value="1"/>
</dbReference>
<dbReference type="CDD" id="cd14014">
    <property type="entry name" value="STKc_PknB_like"/>
    <property type="match status" value="1"/>
</dbReference>
<accession>A0A9D1FE68</accession>
<keyword evidence="2 5" id="KW-0547">Nucleotide-binding</keyword>
<protein>
    <submittedName>
        <fullName evidence="8">Serine/threonine protein kinase</fullName>
    </submittedName>
</protein>
<organism evidence="8 9">
    <name type="scientific">Candidatus Scatomorpha merdipullorum</name>
    <dbReference type="NCBI Taxonomy" id="2840927"/>
    <lineage>
        <taxon>Bacteria</taxon>
        <taxon>Bacillati</taxon>
        <taxon>Bacillota</taxon>
        <taxon>Clostridia</taxon>
        <taxon>Eubacteriales</taxon>
        <taxon>Candidatus Scatomorpha</taxon>
    </lineage>
</organism>
<dbReference type="Gene3D" id="3.30.200.20">
    <property type="entry name" value="Phosphorylase Kinase, domain 1"/>
    <property type="match status" value="1"/>
</dbReference>
<evidence type="ECO:0000256" key="2">
    <source>
        <dbReference type="ARBA" id="ARBA00022741"/>
    </source>
</evidence>
<sequence>MAAGERRFRACLSEGEILNSPSGGCRIEGVLGQGGFGITYRAEELERHVSVAVKEFMPMQMAVRMPDGSVAPKPGLEAEYELRLQSFSKEARMLASLELPSVVRALGAFEDRGTAYLVMEFIDGMPLHEKAAELGGRIPPELLLPRLGPLLRDLERMHESGLIHRDITPDNIMWTRDGALKLIDFGSARTTSSKRFTVMYKRGFAPVEQYLDSDQGPFTDVYALCATIYYLLTGVYPPEAVGRLEEDTVQPPSSLGVALTPEEDAAILHGMAVQPRQRTKSMAELARELGYGRDTMGNNPAAGGQADNPAPAPMPRPSLWQRFMSWLRGG</sequence>
<dbReference type="InterPro" id="IPR011009">
    <property type="entry name" value="Kinase-like_dom_sf"/>
</dbReference>
<dbReference type="Gene3D" id="1.10.510.10">
    <property type="entry name" value="Transferase(Phosphotransferase) domain 1"/>
    <property type="match status" value="1"/>
</dbReference>
<dbReference type="InterPro" id="IPR017441">
    <property type="entry name" value="Protein_kinase_ATP_BS"/>
</dbReference>
<comment type="caution">
    <text evidence="8">The sequence shown here is derived from an EMBL/GenBank/DDBJ whole genome shotgun (WGS) entry which is preliminary data.</text>
</comment>
<evidence type="ECO:0000256" key="4">
    <source>
        <dbReference type="ARBA" id="ARBA00022840"/>
    </source>
</evidence>
<feature type="region of interest" description="Disordered" evidence="6">
    <location>
        <begin position="292"/>
        <end position="317"/>
    </location>
</feature>
<keyword evidence="4 5" id="KW-0067">ATP-binding</keyword>
<feature type="binding site" evidence="5">
    <location>
        <position position="54"/>
    </location>
    <ligand>
        <name>ATP</name>
        <dbReference type="ChEBI" id="CHEBI:30616"/>
    </ligand>
</feature>
<evidence type="ECO:0000256" key="6">
    <source>
        <dbReference type="SAM" id="MobiDB-lite"/>
    </source>
</evidence>
<evidence type="ECO:0000256" key="1">
    <source>
        <dbReference type="ARBA" id="ARBA00022679"/>
    </source>
</evidence>
<evidence type="ECO:0000313" key="9">
    <source>
        <dbReference type="Proteomes" id="UP000824001"/>
    </source>
</evidence>
<evidence type="ECO:0000256" key="5">
    <source>
        <dbReference type="PROSITE-ProRule" id="PRU10141"/>
    </source>
</evidence>
<keyword evidence="8" id="KW-0723">Serine/threonine-protein kinase</keyword>
<dbReference type="GO" id="GO:0005524">
    <property type="term" value="F:ATP binding"/>
    <property type="evidence" value="ECO:0007669"/>
    <property type="project" value="UniProtKB-UniRule"/>
</dbReference>
<dbReference type="GO" id="GO:0004674">
    <property type="term" value="F:protein serine/threonine kinase activity"/>
    <property type="evidence" value="ECO:0007669"/>
    <property type="project" value="UniProtKB-KW"/>
</dbReference>
<dbReference type="EMBL" id="DVJK01000174">
    <property type="protein sequence ID" value="HIS67155.1"/>
    <property type="molecule type" value="Genomic_DNA"/>
</dbReference>
<feature type="domain" description="Protein kinase" evidence="7">
    <location>
        <begin position="25"/>
        <end position="291"/>
    </location>
</feature>
<dbReference type="AlphaFoldDB" id="A0A9D1FE68"/>
<evidence type="ECO:0000313" key="8">
    <source>
        <dbReference type="EMBL" id="HIS67155.1"/>
    </source>
</evidence>
<dbReference type="PROSITE" id="PS50011">
    <property type="entry name" value="PROTEIN_KINASE_DOM"/>
    <property type="match status" value="1"/>
</dbReference>
<dbReference type="Pfam" id="PF00069">
    <property type="entry name" value="Pkinase"/>
    <property type="match status" value="1"/>
</dbReference>
<proteinExistence type="predicted"/>
<keyword evidence="3 8" id="KW-0418">Kinase</keyword>
<dbReference type="InterPro" id="IPR000719">
    <property type="entry name" value="Prot_kinase_dom"/>
</dbReference>
<gene>
    <name evidence="8" type="ORF">IAC18_06280</name>
</gene>
<keyword evidence="1" id="KW-0808">Transferase</keyword>
<dbReference type="SUPFAM" id="SSF56112">
    <property type="entry name" value="Protein kinase-like (PK-like)"/>
    <property type="match status" value="1"/>
</dbReference>
<evidence type="ECO:0000256" key="3">
    <source>
        <dbReference type="ARBA" id="ARBA00022777"/>
    </source>
</evidence>